<comment type="caution">
    <text evidence="1">The sequence shown here is derived from an EMBL/GenBank/DDBJ whole genome shotgun (WGS) entry which is preliminary data.</text>
</comment>
<dbReference type="HOGENOM" id="CLU_3320311_0_0_1"/>
<keyword evidence="2" id="KW-1185">Reference proteome</keyword>
<organism evidence="1 2">
    <name type="scientific">Thanatephorus cucumeris (strain AG1-IA)</name>
    <name type="common">Rice sheath blight fungus</name>
    <name type="synonym">Rhizoctonia solani</name>
    <dbReference type="NCBI Taxonomy" id="983506"/>
    <lineage>
        <taxon>Eukaryota</taxon>
        <taxon>Fungi</taxon>
        <taxon>Dikarya</taxon>
        <taxon>Basidiomycota</taxon>
        <taxon>Agaricomycotina</taxon>
        <taxon>Agaricomycetes</taxon>
        <taxon>Cantharellales</taxon>
        <taxon>Ceratobasidiaceae</taxon>
        <taxon>Rhizoctonia</taxon>
        <taxon>Rhizoctonia solani AG-1</taxon>
    </lineage>
</organism>
<proteinExistence type="predicted"/>
<evidence type="ECO:0000313" key="1">
    <source>
        <dbReference type="EMBL" id="ELU38950.1"/>
    </source>
</evidence>
<evidence type="ECO:0000313" key="2">
    <source>
        <dbReference type="Proteomes" id="UP000011668"/>
    </source>
</evidence>
<dbReference type="EMBL" id="AFRT01001976">
    <property type="protein sequence ID" value="ELU38950.1"/>
    <property type="molecule type" value="Genomic_DNA"/>
</dbReference>
<sequence length="39" mass="4452">MRFNVNQSSSRFRFLVGSRAGAKAKRCVWAMDETVRSCV</sequence>
<reference evidence="1 2" key="1">
    <citation type="journal article" date="2013" name="Nat. Commun.">
        <title>The evolution and pathogenic mechanisms of the rice sheath blight pathogen.</title>
        <authorList>
            <person name="Zheng A."/>
            <person name="Lin R."/>
            <person name="Xu L."/>
            <person name="Qin P."/>
            <person name="Tang C."/>
            <person name="Ai P."/>
            <person name="Zhang D."/>
            <person name="Liu Y."/>
            <person name="Sun Z."/>
            <person name="Feng H."/>
            <person name="Wang Y."/>
            <person name="Chen Y."/>
            <person name="Liang X."/>
            <person name="Fu R."/>
            <person name="Li Q."/>
            <person name="Zhang J."/>
            <person name="Yu X."/>
            <person name="Xie Z."/>
            <person name="Ding L."/>
            <person name="Guan P."/>
            <person name="Tang J."/>
            <person name="Liang Y."/>
            <person name="Wang S."/>
            <person name="Deng Q."/>
            <person name="Li S."/>
            <person name="Zhu J."/>
            <person name="Wang L."/>
            <person name="Liu H."/>
            <person name="Li P."/>
        </authorList>
    </citation>
    <scope>NUCLEOTIDE SEQUENCE [LARGE SCALE GENOMIC DNA]</scope>
    <source>
        <strain evidence="2">AG-1 IA</strain>
    </source>
</reference>
<dbReference type="AlphaFoldDB" id="L8WLX5"/>
<gene>
    <name evidence="1" type="ORF">AG1IA_07017</name>
</gene>
<accession>L8WLX5</accession>
<name>L8WLX5_THACA</name>
<protein>
    <submittedName>
        <fullName evidence="1">Uncharacterized protein</fullName>
    </submittedName>
</protein>
<dbReference type="Proteomes" id="UP000011668">
    <property type="component" value="Unassembled WGS sequence"/>
</dbReference>